<protein>
    <submittedName>
        <fullName evidence="3">Uncharacterized protein</fullName>
    </submittedName>
</protein>
<dbReference type="KEGG" id="npf:LPB400_03455"/>
<proteinExistence type="predicted"/>
<sequence>MKKIILLVLMCIPYFTHAALPDRSNAKHNGLNIQELFDKLDIQFKKSTYLNNIRVDTYTYKINAFFDRDNKSYRLLHYHLRNWCEQNHGVWSSDLPNIETYPNSEAVVFPSLTFTGYNSFVNVSCSGIDNTSITISFNTQEIHMTEQGNNLLEARKNLKLQEEKEQQRIYQAREECIREPQLKIEKLQERLISSWRKNLKIGDTINGINLIINTKGKDLVEIQNRSSGKNYWFKRTEIHPSRQIQNEIDKLTLPFKNAIADCKKNLY</sequence>
<keyword evidence="2" id="KW-0732">Signal</keyword>
<feature type="signal peptide" evidence="2">
    <location>
        <begin position="1"/>
        <end position="18"/>
    </location>
</feature>
<evidence type="ECO:0000256" key="2">
    <source>
        <dbReference type="SAM" id="SignalP"/>
    </source>
</evidence>
<organism evidence="3 4">
    <name type="scientific">Neisseria perflava</name>
    <dbReference type="NCBI Taxonomy" id="33053"/>
    <lineage>
        <taxon>Bacteria</taxon>
        <taxon>Pseudomonadati</taxon>
        <taxon>Pseudomonadota</taxon>
        <taxon>Betaproteobacteria</taxon>
        <taxon>Neisseriales</taxon>
        <taxon>Neisseriaceae</taxon>
        <taxon>Neisseria</taxon>
    </lineage>
</organism>
<dbReference type="Proteomes" id="UP000825360">
    <property type="component" value="Chromosome"/>
</dbReference>
<feature type="coiled-coil region" evidence="1">
    <location>
        <begin position="144"/>
        <end position="175"/>
    </location>
</feature>
<evidence type="ECO:0000313" key="4">
    <source>
        <dbReference type="Proteomes" id="UP000825360"/>
    </source>
</evidence>
<evidence type="ECO:0000256" key="1">
    <source>
        <dbReference type="SAM" id="Coils"/>
    </source>
</evidence>
<dbReference type="RefSeq" id="WP_107792107.1">
    <property type="nucleotide sequence ID" value="NZ_CP079818.1"/>
</dbReference>
<gene>
    <name evidence="3" type="ORF">LPB400_03455</name>
</gene>
<dbReference type="EMBL" id="CP079818">
    <property type="protein sequence ID" value="QXW91098.1"/>
    <property type="molecule type" value="Genomic_DNA"/>
</dbReference>
<keyword evidence="1" id="KW-0175">Coiled coil</keyword>
<name>A0ABD7EZJ1_NEIPE</name>
<evidence type="ECO:0000313" key="3">
    <source>
        <dbReference type="EMBL" id="QXW91098.1"/>
    </source>
</evidence>
<accession>A0ABD7EZJ1</accession>
<dbReference type="AlphaFoldDB" id="A0ABD7EZJ1"/>
<feature type="chain" id="PRO_5044764285" evidence="2">
    <location>
        <begin position="19"/>
        <end position="267"/>
    </location>
</feature>
<reference evidence="3 4" key="1">
    <citation type="submission" date="2021-07" db="EMBL/GenBank/DDBJ databases">
        <title>Genome sequencing of Neisseria perflava LPB0400.</title>
        <authorList>
            <person name="Kim J."/>
        </authorList>
    </citation>
    <scope>NUCLEOTIDE SEQUENCE [LARGE SCALE GENOMIC DNA]</scope>
    <source>
        <strain evidence="3 4">LPB0400</strain>
    </source>
</reference>